<proteinExistence type="predicted"/>
<dbReference type="PANTHER" id="PTHR33178">
    <property type="match status" value="1"/>
</dbReference>
<gene>
    <name evidence="3" type="ORF">OE88DRAFT_1657410</name>
</gene>
<evidence type="ECO:0000313" key="4">
    <source>
        <dbReference type="Proteomes" id="UP000305948"/>
    </source>
</evidence>
<keyword evidence="4" id="KW-1185">Reference proteome</keyword>
<dbReference type="Pfam" id="PF07876">
    <property type="entry name" value="Dabb"/>
    <property type="match status" value="1"/>
</dbReference>
<dbReference type="InterPro" id="IPR013097">
    <property type="entry name" value="Dabb"/>
</dbReference>
<dbReference type="Gene3D" id="3.30.70.100">
    <property type="match status" value="1"/>
</dbReference>
<dbReference type="InterPro" id="IPR044662">
    <property type="entry name" value="HS1/DABB1-like"/>
</dbReference>
<name>A0A5C3N6Y9_9AGAM</name>
<protein>
    <submittedName>
        <fullName evidence="3">Dabb-domain-containing protein</fullName>
    </submittedName>
</protein>
<dbReference type="PANTHER" id="PTHR33178:SF10">
    <property type="entry name" value="STRESS-RESPONSE A_B BARREL DOMAIN-CONTAINING PROTEIN"/>
    <property type="match status" value="1"/>
</dbReference>
<accession>A0A5C3N6Y9</accession>
<sequence length="98" mass="11221">MVVYHIVLVKFQPGVTEETKKAWREMASQLPSQVPQIKKLEQGKKIPHPFDAGWEDGVVFHFDNEADLKAYFPHPDHQAYLKACAAILADRICFDLEV</sequence>
<dbReference type="OrthoDB" id="42919at2759"/>
<dbReference type="InterPro" id="IPR011008">
    <property type="entry name" value="Dimeric_a/b-barrel"/>
</dbReference>
<comment type="subunit">
    <text evidence="1">Homodimer.</text>
</comment>
<organism evidence="3 4">
    <name type="scientific">Heliocybe sulcata</name>
    <dbReference type="NCBI Taxonomy" id="5364"/>
    <lineage>
        <taxon>Eukaryota</taxon>
        <taxon>Fungi</taxon>
        <taxon>Dikarya</taxon>
        <taxon>Basidiomycota</taxon>
        <taxon>Agaricomycotina</taxon>
        <taxon>Agaricomycetes</taxon>
        <taxon>Gloeophyllales</taxon>
        <taxon>Gloeophyllaceae</taxon>
        <taxon>Heliocybe</taxon>
    </lineage>
</organism>
<reference evidence="3 4" key="1">
    <citation type="journal article" date="2019" name="Nat. Ecol. Evol.">
        <title>Megaphylogeny resolves global patterns of mushroom evolution.</title>
        <authorList>
            <person name="Varga T."/>
            <person name="Krizsan K."/>
            <person name="Foldi C."/>
            <person name="Dima B."/>
            <person name="Sanchez-Garcia M."/>
            <person name="Sanchez-Ramirez S."/>
            <person name="Szollosi G.J."/>
            <person name="Szarkandi J.G."/>
            <person name="Papp V."/>
            <person name="Albert L."/>
            <person name="Andreopoulos W."/>
            <person name="Angelini C."/>
            <person name="Antonin V."/>
            <person name="Barry K.W."/>
            <person name="Bougher N.L."/>
            <person name="Buchanan P."/>
            <person name="Buyck B."/>
            <person name="Bense V."/>
            <person name="Catcheside P."/>
            <person name="Chovatia M."/>
            <person name="Cooper J."/>
            <person name="Damon W."/>
            <person name="Desjardin D."/>
            <person name="Finy P."/>
            <person name="Geml J."/>
            <person name="Haridas S."/>
            <person name="Hughes K."/>
            <person name="Justo A."/>
            <person name="Karasinski D."/>
            <person name="Kautmanova I."/>
            <person name="Kiss B."/>
            <person name="Kocsube S."/>
            <person name="Kotiranta H."/>
            <person name="LaButti K.M."/>
            <person name="Lechner B.E."/>
            <person name="Liimatainen K."/>
            <person name="Lipzen A."/>
            <person name="Lukacs Z."/>
            <person name="Mihaltcheva S."/>
            <person name="Morgado L.N."/>
            <person name="Niskanen T."/>
            <person name="Noordeloos M.E."/>
            <person name="Ohm R.A."/>
            <person name="Ortiz-Santana B."/>
            <person name="Ovrebo C."/>
            <person name="Racz N."/>
            <person name="Riley R."/>
            <person name="Savchenko A."/>
            <person name="Shiryaev A."/>
            <person name="Soop K."/>
            <person name="Spirin V."/>
            <person name="Szebenyi C."/>
            <person name="Tomsovsky M."/>
            <person name="Tulloss R.E."/>
            <person name="Uehling J."/>
            <person name="Grigoriev I.V."/>
            <person name="Vagvolgyi C."/>
            <person name="Papp T."/>
            <person name="Martin F.M."/>
            <person name="Miettinen O."/>
            <person name="Hibbett D.S."/>
            <person name="Nagy L.G."/>
        </authorList>
    </citation>
    <scope>NUCLEOTIDE SEQUENCE [LARGE SCALE GENOMIC DNA]</scope>
    <source>
        <strain evidence="3 4">OMC1185</strain>
    </source>
</reference>
<dbReference type="PROSITE" id="PS51502">
    <property type="entry name" value="S_R_A_B_BARREL"/>
    <property type="match status" value="1"/>
</dbReference>
<feature type="domain" description="Stress-response A/B barrel" evidence="2">
    <location>
        <begin position="3"/>
        <end position="96"/>
    </location>
</feature>
<evidence type="ECO:0000313" key="3">
    <source>
        <dbReference type="EMBL" id="TFK52256.1"/>
    </source>
</evidence>
<dbReference type="AlphaFoldDB" id="A0A5C3N6Y9"/>
<evidence type="ECO:0000259" key="2">
    <source>
        <dbReference type="PROSITE" id="PS51502"/>
    </source>
</evidence>
<dbReference type="EMBL" id="ML213509">
    <property type="protein sequence ID" value="TFK52256.1"/>
    <property type="molecule type" value="Genomic_DNA"/>
</dbReference>
<dbReference type="Proteomes" id="UP000305948">
    <property type="component" value="Unassembled WGS sequence"/>
</dbReference>
<dbReference type="STRING" id="5364.A0A5C3N6Y9"/>
<dbReference type="SUPFAM" id="SSF54909">
    <property type="entry name" value="Dimeric alpha+beta barrel"/>
    <property type="match status" value="1"/>
</dbReference>
<dbReference type="SMART" id="SM00886">
    <property type="entry name" value="Dabb"/>
    <property type="match status" value="1"/>
</dbReference>
<evidence type="ECO:0000256" key="1">
    <source>
        <dbReference type="ARBA" id="ARBA00011738"/>
    </source>
</evidence>